<protein>
    <submittedName>
        <fullName evidence="3">Uncharacterized protein</fullName>
    </submittedName>
</protein>
<feature type="transmembrane region" description="Helical" evidence="2">
    <location>
        <begin position="174"/>
        <end position="192"/>
    </location>
</feature>
<feature type="coiled-coil region" evidence="1">
    <location>
        <begin position="73"/>
        <end position="100"/>
    </location>
</feature>
<evidence type="ECO:0000256" key="2">
    <source>
        <dbReference type="SAM" id="Phobius"/>
    </source>
</evidence>
<keyword evidence="2" id="KW-1133">Transmembrane helix</keyword>
<keyword evidence="2" id="KW-0812">Transmembrane</keyword>
<keyword evidence="2" id="KW-0472">Membrane</keyword>
<keyword evidence="1" id="KW-0175">Coiled coil</keyword>
<accession>A0ABM9PNF6</accession>
<feature type="transmembrane region" description="Helical" evidence="2">
    <location>
        <begin position="111"/>
        <end position="131"/>
    </location>
</feature>
<sequence length="258" mass="30306">MVLGVASFLIVAMSIFHIFFSSVSDEYLAHKKTHKLILKERDSKTIELLNEFNEKVKSIKDNKSMLLLSNKLLKDYKNHYKESKIKLKNYNDKKRKLVIEYSFRGRSSFHFWLFIFGLVTALLFFSCKSLYDDIVKGSAYKFQFLSLTGIAVSFFWLIHLFFFTQKDFSQNSYVAFILLCAILSTFFVYFLVKNYTYKDDIILKQLSLIDRIKTIHYPKIAIKALYSERNDRALNSNESVEDNTNAFDKDILVTLNNI</sequence>
<organism evidence="3 4">
    <name type="scientific">Tenacibaculum vairaonense</name>
    <dbReference type="NCBI Taxonomy" id="3137860"/>
    <lineage>
        <taxon>Bacteria</taxon>
        <taxon>Pseudomonadati</taxon>
        <taxon>Bacteroidota</taxon>
        <taxon>Flavobacteriia</taxon>
        <taxon>Flavobacteriales</taxon>
        <taxon>Flavobacteriaceae</taxon>
        <taxon>Tenacibaculum</taxon>
    </lineage>
</organism>
<keyword evidence="4" id="KW-1185">Reference proteome</keyword>
<feature type="transmembrane region" description="Helical" evidence="2">
    <location>
        <begin position="6"/>
        <end position="29"/>
    </location>
</feature>
<dbReference type="RefSeq" id="WP_348738906.1">
    <property type="nucleotide sequence ID" value="NZ_CAXJRC010000033.1"/>
</dbReference>
<comment type="caution">
    <text evidence="3">The sequence shown here is derived from an EMBL/GenBank/DDBJ whole genome shotgun (WGS) entry which is preliminary data.</text>
</comment>
<feature type="transmembrane region" description="Helical" evidence="2">
    <location>
        <begin position="143"/>
        <end position="162"/>
    </location>
</feature>
<dbReference type="EMBL" id="CAXJRC010000033">
    <property type="protein sequence ID" value="CAL2107257.1"/>
    <property type="molecule type" value="Genomic_DNA"/>
</dbReference>
<gene>
    <name evidence="3" type="ORF">T190115A13A_30103</name>
</gene>
<dbReference type="Proteomes" id="UP001497602">
    <property type="component" value="Unassembled WGS sequence"/>
</dbReference>
<evidence type="ECO:0000313" key="4">
    <source>
        <dbReference type="Proteomes" id="UP001497602"/>
    </source>
</evidence>
<name>A0ABM9PNF6_9FLAO</name>
<evidence type="ECO:0000313" key="3">
    <source>
        <dbReference type="EMBL" id="CAL2107257.1"/>
    </source>
</evidence>
<proteinExistence type="predicted"/>
<reference evidence="3 4" key="1">
    <citation type="submission" date="2024-05" db="EMBL/GenBank/DDBJ databases">
        <authorList>
            <person name="Duchaud E."/>
        </authorList>
    </citation>
    <scope>NUCLEOTIDE SEQUENCE [LARGE SCALE GENOMIC DNA]</scope>
    <source>
        <strain evidence="3">Ena-SAMPLE-TAB-13-05-2024-13:56:06:370-140305</strain>
    </source>
</reference>
<evidence type="ECO:0000256" key="1">
    <source>
        <dbReference type="SAM" id="Coils"/>
    </source>
</evidence>